<feature type="domain" description="N-acetyltransferase" evidence="3">
    <location>
        <begin position="46"/>
        <end position="194"/>
    </location>
</feature>
<proteinExistence type="predicted"/>
<evidence type="ECO:0000313" key="4">
    <source>
        <dbReference type="EMBL" id="WNZ21793.1"/>
    </source>
</evidence>
<dbReference type="PROSITE" id="PS51186">
    <property type="entry name" value="GNAT"/>
    <property type="match status" value="1"/>
</dbReference>
<dbReference type="SUPFAM" id="SSF55729">
    <property type="entry name" value="Acyl-CoA N-acyltransferases (Nat)"/>
    <property type="match status" value="1"/>
</dbReference>
<gene>
    <name evidence="4" type="ORF">HJG54_02185</name>
</gene>
<organism evidence="4">
    <name type="scientific">Leptolyngbya sp. NK1-12</name>
    <dbReference type="NCBI Taxonomy" id="2547451"/>
    <lineage>
        <taxon>Bacteria</taxon>
        <taxon>Bacillati</taxon>
        <taxon>Cyanobacteriota</taxon>
        <taxon>Cyanophyceae</taxon>
        <taxon>Leptolyngbyales</taxon>
        <taxon>Leptolyngbyaceae</taxon>
        <taxon>Leptolyngbya group</taxon>
        <taxon>Leptolyngbya</taxon>
    </lineage>
</organism>
<sequence>MKIQFRPAQKSDCRVIASLYSISSDGVADYIWTKLAQPGENILDVGQRRYERENSLFSYQNCTLATLSQDDAETIAGMVVAFPMIVDETAEPEDDPVLVPYSKLEENNSYYICGIALFPDYRNRGIGTQLMRKAEVDAVAKGLTKLSLIVFEQNVAAKRLYERLGYHEVAREPIVPHPLIHYSGNAVLMVKEIQPFSG</sequence>
<accession>A0AA96WB36</accession>
<keyword evidence="1" id="KW-0808">Transferase</keyword>
<dbReference type="InterPro" id="IPR016181">
    <property type="entry name" value="Acyl_CoA_acyltransferase"/>
</dbReference>
<dbReference type="InterPro" id="IPR000182">
    <property type="entry name" value="GNAT_dom"/>
</dbReference>
<dbReference type="Gene3D" id="3.40.630.30">
    <property type="match status" value="1"/>
</dbReference>
<dbReference type="EMBL" id="CP053586">
    <property type="protein sequence ID" value="WNZ21793.1"/>
    <property type="molecule type" value="Genomic_DNA"/>
</dbReference>
<dbReference type="PANTHER" id="PTHR43420">
    <property type="entry name" value="ACETYLTRANSFERASE"/>
    <property type="match status" value="1"/>
</dbReference>
<reference evidence="4" key="1">
    <citation type="submission" date="2020-05" db="EMBL/GenBank/DDBJ databases">
        <authorList>
            <person name="Zhu T."/>
            <person name="Keshari N."/>
            <person name="Lu X."/>
        </authorList>
    </citation>
    <scope>NUCLEOTIDE SEQUENCE</scope>
    <source>
        <strain evidence="4">NK1-12</strain>
    </source>
</reference>
<protein>
    <submittedName>
        <fullName evidence="4">GNAT family N-acetyltransferase</fullName>
    </submittedName>
</protein>
<dbReference type="AlphaFoldDB" id="A0AA96WB36"/>
<evidence type="ECO:0000256" key="1">
    <source>
        <dbReference type="ARBA" id="ARBA00022679"/>
    </source>
</evidence>
<dbReference type="CDD" id="cd04301">
    <property type="entry name" value="NAT_SF"/>
    <property type="match status" value="1"/>
</dbReference>
<keyword evidence="2" id="KW-0012">Acyltransferase</keyword>
<dbReference type="InterPro" id="IPR050680">
    <property type="entry name" value="YpeA/RimI_acetyltransf"/>
</dbReference>
<dbReference type="PANTHER" id="PTHR43420:SF51">
    <property type="entry name" value="PEPTIDYL-LYSINE N-ACETYLTRANSFERASE YIAC"/>
    <property type="match status" value="1"/>
</dbReference>
<name>A0AA96WB36_9CYAN</name>
<dbReference type="RefSeq" id="WP_316433095.1">
    <property type="nucleotide sequence ID" value="NZ_CP053586.1"/>
</dbReference>
<evidence type="ECO:0000259" key="3">
    <source>
        <dbReference type="PROSITE" id="PS51186"/>
    </source>
</evidence>
<evidence type="ECO:0000256" key="2">
    <source>
        <dbReference type="ARBA" id="ARBA00023315"/>
    </source>
</evidence>
<dbReference type="Pfam" id="PF00583">
    <property type="entry name" value="Acetyltransf_1"/>
    <property type="match status" value="1"/>
</dbReference>
<dbReference type="GO" id="GO:0016747">
    <property type="term" value="F:acyltransferase activity, transferring groups other than amino-acyl groups"/>
    <property type="evidence" value="ECO:0007669"/>
    <property type="project" value="InterPro"/>
</dbReference>